<dbReference type="AlphaFoldDB" id="A0A7K4JVX8"/>
<dbReference type="InterPro" id="IPR035976">
    <property type="entry name" value="Sushi/SCR/CCP_sf"/>
</dbReference>
<comment type="caution">
    <text evidence="6">The sequence shown here is derived from an EMBL/GenBank/DDBJ whole genome shotgun (WGS) entry which is preliminary data.</text>
</comment>
<dbReference type="PROSITE" id="PS50923">
    <property type="entry name" value="SUSHI"/>
    <property type="match status" value="1"/>
</dbReference>
<keyword evidence="3 4" id="KW-1015">Disulfide bond</keyword>
<evidence type="ECO:0000256" key="1">
    <source>
        <dbReference type="ARBA" id="ARBA00022659"/>
    </source>
</evidence>
<gene>
    <name evidence="6" type="primary">Cfhr5</name>
    <name evidence="6" type="ORF">CRYSOU_R15255</name>
</gene>
<keyword evidence="2" id="KW-0732">Signal</keyword>
<keyword evidence="7" id="KW-1185">Reference proteome</keyword>
<proteinExistence type="predicted"/>
<dbReference type="Proteomes" id="UP000545332">
    <property type="component" value="Unassembled WGS sequence"/>
</dbReference>
<evidence type="ECO:0000256" key="3">
    <source>
        <dbReference type="ARBA" id="ARBA00023157"/>
    </source>
</evidence>
<reference evidence="6 7" key="1">
    <citation type="submission" date="2019-09" db="EMBL/GenBank/DDBJ databases">
        <title>Bird 10,000 Genomes (B10K) Project - Family phase.</title>
        <authorList>
            <person name="Zhang G."/>
        </authorList>
    </citation>
    <scope>NUCLEOTIDE SEQUENCE [LARGE SCALE GENOMIC DNA]</scope>
    <source>
        <strain evidence="6">B10K-MSB-42743</strain>
        <tissue evidence="6">Heart</tissue>
    </source>
</reference>
<feature type="non-terminal residue" evidence="6">
    <location>
        <position position="142"/>
    </location>
</feature>
<dbReference type="Pfam" id="PF00084">
    <property type="entry name" value="Sushi"/>
    <property type="match status" value="1"/>
</dbReference>
<name>A0A7K4JVX8_9AVES</name>
<evidence type="ECO:0000256" key="4">
    <source>
        <dbReference type="PROSITE-ProRule" id="PRU00302"/>
    </source>
</evidence>
<dbReference type="EMBL" id="VWPX01000283">
    <property type="protein sequence ID" value="NWI08235.1"/>
    <property type="molecule type" value="Genomic_DNA"/>
</dbReference>
<dbReference type="Gene3D" id="2.10.70.10">
    <property type="entry name" value="Complement Module, domain 1"/>
    <property type="match status" value="2"/>
</dbReference>
<dbReference type="SMART" id="SM00032">
    <property type="entry name" value="CCP"/>
    <property type="match status" value="2"/>
</dbReference>
<feature type="domain" description="Sushi" evidence="5">
    <location>
        <begin position="12"/>
        <end position="70"/>
    </location>
</feature>
<dbReference type="CDD" id="cd00033">
    <property type="entry name" value="CCP"/>
    <property type="match status" value="1"/>
</dbReference>
<dbReference type="OrthoDB" id="10051774at2759"/>
<evidence type="ECO:0000313" key="7">
    <source>
        <dbReference type="Proteomes" id="UP000545332"/>
    </source>
</evidence>
<keyword evidence="1 4" id="KW-0768">Sushi</keyword>
<evidence type="ECO:0000313" key="6">
    <source>
        <dbReference type="EMBL" id="NWI08235.1"/>
    </source>
</evidence>
<dbReference type="PANTHER" id="PTHR45785">
    <property type="entry name" value="COMPLEMENT FACTOR H-RELATED"/>
    <property type="match status" value="1"/>
</dbReference>
<organism evidence="6 7">
    <name type="scientific">Crypturellus soui</name>
    <dbReference type="NCBI Taxonomy" id="458187"/>
    <lineage>
        <taxon>Eukaryota</taxon>
        <taxon>Metazoa</taxon>
        <taxon>Chordata</taxon>
        <taxon>Craniata</taxon>
        <taxon>Vertebrata</taxon>
        <taxon>Euteleostomi</taxon>
        <taxon>Archelosauria</taxon>
        <taxon>Archosauria</taxon>
        <taxon>Dinosauria</taxon>
        <taxon>Saurischia</taxon>
        <taxon>Theropoda</taxon>
        <taxon>Coelurosauria</taxon>
        <taxon>Aves</taxon>
        <taxon>Palaeognathae</taxon>
        <taxon>Tinamiformes</taxon>
        <taxon>Tinamidae</taxon>
        <taxon>Crypturellus</taxon>
    </lineage>
</organism>
<protein>
    <submittedName>
        <fullName evidence="6">FHR5 protein</fullName>
    </submittedName>
</protein>
<dbReference type="GO" id="GO:0006956">
    <property type="term" value="P:complement activation"/>
    <property type="evidence" value="ECO:0007669"/>
    <property type="project" value="TreeGrafter"/>
</dbReference>
<dbReference type="SUPFAM" id="SSF57535">
    <property type="entry name" value="Complement control module/SCR domain"/>
    <property type="match status" value="2"/>
</dbReference>
<evidence type="ECO:0000259" key="5">
    <source>
        <dbReference type="PROSITE" id="PS50923"/>
    </source>
</evidence>
<comment type="caution">
    <text evidence="4">Lacks conserved residue(s) required for the propagation of feature annotation.</text>
</comment>
<sequence length="142" mass="15905">FTRRPWCVFSDVTCDSPPEIAGGKVQGVKKSKYMPGERVQYPCWQGFQMTGDSTVACENGTWMKRPKCTVPCTASEEDMNRNNIELRWTTRNKLYAASGDVIEFECKTGYEWDPASSPLRAQCVEGTLDYPHCKLGSKSSAS</sequence>
<dbReference type="FunFam" id="2.10.70.10:FF:000060">
    <property type="entry name" value="Complement inhibitory factor H"/>
    <property type="match status" value="1"/>
</dbReference>
<evidence type="ECO:0000256" key="2">
    <source>
        <dbReference type="ARBA" id="ARBA00022729"/>
    </source>
</evidence>
<dbReference type="InterPro" id="IPR051503">
    <property type="entry name" value="ComplSys_Reg/VirEntry_Med"/>
</dbReference>
<dbReference type="GO" id="GO:0001851">
    <property type="term" value="F:complement component C3b binding"/>
    <property type="evidence" value="ECO:0007669"/>
    <property type="project" value="TreeGrafter"/>
</dbReference>
<feature type="non-terminal residue" evidence="6">
    <location>
        <position position="1"/>
    </location>
</feature>
<dbReference type="InterPro" id="IPR000436">
    <property type="entry name" value="Sushi_SCR_CCP_dom"/>
</dbReference>
<accession>A0A7K4JVX8</accession>
<dbReference type="GO" id="GO:0005615">
    <property type="term" value="C:extracellular space"/>
    <property type="evidence" value="ECO:0007669"/>
    <property type="project" value="TreeGrafter"/>
</dbReference>
<dbReference type="PANTHER" id="PTHR45785:SF7">
    <property type="entry name" value="COMPLEMENT FACTOR H"/>
    <property type="match status" value="1"/>
</dbReference>
<feature type="disulfide bond" evidence="4">
    <location>
        <begin position="14"/>
        <end position="57"/>
    </location>
</feature>